<evidence type="ECO:0000313" key="4">
    <source>
        <dbReference type="Proteomes" id="UP001652622"/>
    </source>
</evidence>
<dbReference type="InterPro" id="IPR028032">
    <property type="entry name" value="DUF4503"/>
</dbReference>
<gene>
    <name evidence="5" type="primary">SPIDR</name>
</gene>
<dbReference type="AlphaFoldDB" id="A0A6P9CRF9"/>
<dbReference type="GO" id="GO:0000228">
    <property type="term" value="C:nuclear chromosome"/>
    <property type="evidence" value="ECO:0007669"/>
    <property type="project" value="TreeGrafter"/>
</dbReference>
<protein>
    <submittedName>
        <fullName evidence="5">DNA repair-scaffolding protein isoform X1</fullName>
    </submittedName>
</protein>
<feature type="domain" description="DUF4503" evidence="3">
    <location>
        <begin position="544"/>
        <end position="934"/>
    </location>
</feature>
<dbReference type="GO" id="GO:0000724">
    <property type="term" value="P:double-strand break repair via homologous recombination"/>
    <property type="evidence" value="ECO:0007669"/>
    <property type="project" value="TreeGrafter"/>
</dbReference>
<accession>A0A6P9CRF9</accession>
<evidence type="ECO:0000313" key="5">
    <source>
        <dbReference type="RefSeq" id="XP_034285614.1"/>
    </source>
</evidence>
<keyword evidence="4" id="KW-1185">Reference proteome</keyword>
<dbReference type="Proteomes" id="UP001652622">
    <property type="component" value="Unplaced"/>
</dbReference>
<dbReference type="RefSeq" id="XP_034285614.1">
    <property type="nucleotide sequence ID" value="XM_034429723.2"/>
</dbReference>
<evidence type="ECO:0000259" key="2">
    <source>
        <dbReference type="Pfam" id="PF14950"/>
    </source>
</evidence>
<feature type="domain" description="DUF4502" evidence="2">
    <location>
        <begin position="5"/>
        <end position="381"/>
    </location>
</feature>
<dbReference type="Gene3D" id="2.40.50.140">
    <property type="entry name" value="Nucleic acid-binding proteins"/>
    <property type="match status" value="1"/>
</dbReference>
<proteinExistence type="predicted"/>
<dbReference type="GO" id="GO:0070202">
    <property type="term" value="P:regulation of establishment of protein localization to chromosome"/>
    <property type="evidence" value="ECO:0007669"/>
    <property type="project" value="TreeGrafter"/>
</dbReference>
<dbReference type="CTD" id="23514"/>
<sequence>MAMRKRKRSCYMEHACFPDETPREEEKKNPHAPVAAASISDAWHHCGDGFQISSSLEAKESLRKPVRAKKSFATLLSSSEEISKTEHLCEFTDIVWSSSGSEFSDEENDIAASDSLYMKMKKYRKYALISKEMCSKEPEFIEWKNDSDYEHDEQCSESEGNEAPLDILDTDSCTNSTFKADGEKEDEPSKISEYSSDDDNFEGNNVETEATNLEFSKKFQFCFGVGFETDTGRSATDWLKSAQTLLQTPKKKIEKSLKTPEDSAKKRKLLRGGLAERLNTLQNRKRSTVNFWRHQCTSHHETLSGGKPGVLIVKILEMHEECTLCIAICHQLGQICADGSIIKEIVEIQPRLKVLFAKETTAHLKAVPQDVIYIHPPWQKLFLQNENIPVILNTYFSQKVTLKESTDIPTDMDKPLLQEPMLAKRNVSLAWVFNLSDIKDNCSLTPANPISCSNMKTSKNTENCFNIESKESVISLNDSLLDVVEMQGTTESTAIQVQVVIQRVYYLAVEDGFRCQPHGSNPSQNMAPFLKSDLQNLRLCLLVQDIYGIFSEIQLPVLCSSSQLIEQYRKKWEGKCCHVSRLKILRRVTRGRTLGLFSLIDSLWPPLSPLQVPGKRQENKGHITANQLPPSFCYILAASADYIDADEREQLSNLYFPPAVHSLKEVYQMGDLPQRCSFWAYVIYRRLQEMGSTSPDQRQFWLFVTDFSLQRESEINSGTPKTLPVSVSSSCVIDVEVMEAFKSSSPCIVFFKDAMCGNGKIICIERTVLLLQKPLLCRAGGADITELTGPVKLDYLDSTTQINSICTVRGTVVGINERTAFSWPICNRCGNEKIDQHPQDKGLLYCSHCCEVVTSPVIKMHLEVFLSCQSQSNSTVKIKLLQKSISSLLESATMDDGSYEVTSVLRKEVGFLNCYVQSITSHPSSCIGLEEIVLSEA</sequence>
<name>A0A6P9CRF9_PANGU</name>
<dbReference type="Pfam" id="PF14951">
    <property type="entry name" value="DUF4503"/>
    <property type="match status" value="1"/>
</dbReference>
<dbReference type="InterPro" id="IPR028026">
    <property type="entry name" value="DUF4502"/>
</dbReference>
<evidence type="ECO:0000259" key="3">
    <source>
        <dbReference type="Pfam" id="PF14951"/>
    </source>
</evidence>
<dbReference type="GO" id="GO:0005654">
    <property type="term" value="C:nucleoplasm"/>
    <property type="evidence" value="ECO:0007669"/>
    <property type="project" value="TreeGrafter"/>
</dbReference>
<dbReference type="InterPro" id="IPR053054">
    <property type="entry name" value="DNA_repair-scaffolding"/>
</dbReference>
<evidence type="ECO:0000256" key="1">
    <source>
        <dbReference type="SAM" id="MobiDB-lite"/>
    </source>
</evidence>
<feature type="region of interest" description="Disordered" evidence="1">
    <location>
        <begin position="178"/>
        <end position="204"/>
    </location>
</feature>
<dbReference type="PANTHER" id="PTHR34347:SF1">
    <property type="entry name" value="DNA REPAIR-SCAFFOLDING PROTEIN"/>
    <property type="match status" value="1"/>
</dbReference>
<dbReference type="Pfam" id="PF14950">
    <property type="entry name" value="DUF4502"/>
    <property type="match status" value="1"/>
</dbReference>
<organism evidence="4 5">
    <name type="scientific">Pantherophis guttatus</name>
    <name type="common">Corn snake</name>
    <name type="synonym">Elaphe guttata</name>
    <dbReference type="NCBI Taxonomy" id="94885"/>
    <lineage>
        <taxon>Eukaryota</taxon>
        <taxon>Metazoa</taxon>
        <taxon>Chordata</taxon>
        <taxon>Craniata</taxon>
        <taxon>Vertebrata</taxon>
        <taxon>Euteleostomi</taxon>
        <taxon>Lepidosauria</taxon>
        <taxon>Squamata</taxon>
        <taxon>Bifurcata</taxon>
        <taxon>Unidentata</taxon>
        <taxon>Episquamata</taxon>
        <taxon>Toxicofera</taxon>
        <taxon>Serpentes</taxon>
        <taxon>Colubroidea</taxon>
        <taxon>Colubridae</taxon>
        <taxon>Colubrinae</taxon>
        <taxon>Pantherophis</taxon>
    </lineage>
</organism>
<reference evidence="5" key="1">
    <citation type="submission" date="2025-08" db="UniProtKB">
        <authorList>
            <consortium name="RefSeq"/>
        </authorList>
    </citation>
    <scope>IDENTIFICATION</scope>
    <source>
        <tissue evidence="5">Blood</tissue>
    </source>
</reference>
<dbReference type="GeneID" id="117672764"/>
<dbReference type="InParanoid" id="A0A6P9CRF9"/>
<dbReference type="InterPro" id="IPR012340">
    <property type="entry name" value="NA-bd_OB-fold"/>
</dbReference>
<dbReference type="OMA" id="KTCRCTF"/>
<dbReference type="KEGG" id="pgut:117672764"/>
<dbReference type="PANTHER" id="PTHR34347">
    <property type="entry name" value="DNA REPAIR-SCAFFOLDING PROTEIN SPIDR"/>
    <property type="match status" value="1"/>
</dbReference>